<evidence type="ECO:0000256" key="7">
    <source>
        <dbReference type="ARBA" id="ARBA00012493"/>
    </source>
</evidence>
<dbReference type="FunFam" id="3.30.420.10:FF:000032">
    <property type="entry name" value="Retrovirus-related Pol polyprotein from transposon 297-like Protein"/>
    <property type="match status" value="1"/>
</dbReference>
<evidence type="ECO:0000256" key="11">
    <source>
        <dbReference type="ARBA" id="ARBA00022679"/>
    </source>
</evidence>
<evidence type="ECO:0000256" key="20">
    <source>
        <dbReference type="ARBA" id="ARBA00022801"/>
    </source>
</evidence>
<dbReference type="InterPro" id="IPR036397">
    <property type="entry name" value="RNaseH_sf"/>
</dbReference>
<dbReference type="CDD" id="cd00303">
    <property type="entry name" value="retropepsin_like"/>
    <property type="match status" value="1"/>
</dbReference>
<dbReference type="Pfam" id="PF17921">
    <property type="entry name" value="Integrase_H2C2"/>
    <property type="match status" value="1"/>
</dbReference>
<evidence type="ECO:0000256" key="33">
    <source>
        <dbReference type="ARBA" id="ARBA00025590"/>
    </source>
</evidence>
<dbReference type="PROSITE" id="PS50013">
    <property type="entry name" value="CHROMO_2"/>
    <property type="match status" value="1"/>
</dbReference>
<evidence type="ECO:0000256" key="16">
    <source>
        <dbReference type="ARBA" id="ARBA00022750"/>
    </source>
</evidence>
<dbReference type="GO" id="GO:0008270">
    <property type="term" value="F:zinc ion binding"/>
    <property type="evidence" value="ECO:0007669"/>
    <property type="project" value="UniProtKB-KW"/>
</dbReference>
<dbReference type="InterPro" id="IPR001584">
    <property type="entry name" value="Integrase_cat-core"/>
</dbReference>
<dbReference type="FunFam" id="3.30.70.270:FF:000026">
    <property type="entry name" value="Transposon Ty3-G Gag-Pol polyprotein"/>
    <property type="match status" value="1"/>
</dbReference>
<keyword evidence="46" id="KW-1185">Reference proteome</keyword>
<dbReference type="InterPro" id="IPR000477">
    <property type="entry name" value="RT_dom"/>
</dbReference>
<dbReference type="GO" id="GO:0005737">
    <property type="term" value="C:cytoplasm"/>
    <property type="evidence" value="ECO:0007669"/>
    <property type="project" value="UniProtKB-SubCell"/>
</dbReference>
<evidence type="ECO:0000313" key="45">
    <source>
        <dbReference type="Ensembl" id="ENSSORP00005020700.1"/>
    </source>
</evidence>
<comment type="subunit">
    <text evidence="38">The protease is a homodimer, whose active site consists of two apposed aspartic acid residues.</text>
</comment>
<evidence type="ECO:0000259" key="44">
    <source>
        <dbReference type="PROSITE" id="PS50994"/>
    </source>
</evidence>
<feature type="domain" description="Reverse transcriptase" evidence="43">
    <location>
        <begin position="585"/>
        <end position="764"/>
    </location>
</feature>
<evidence type="ECO:0000256" key="37">
    <source>
        <dbReference type="ARBA" id="ARBA00055383"/>
    </source>
</evidence>
<dbReference type="SMART" id="SM00298">
    <property type="entry name" value="CHROMO"/>
    <property type="match status" value="1"/>
</dbReference>
<keyword evidence="17" id="KW-0688">Ribosomal frameshifting</keyword>
<keyword evidence="25" id="KW-0229">DNA integration</keyword>
<dbReference type="PANTHER" id="PTHR37984:SF5">
    <property type="entry name" value="PROTEIN NYNRIN-LIKE"/>
    <property type="match status" value="1"/>
</dbReference>
<keyword evidence="22" id="KW-0067">ATP-binding</keyword>
<dbReference type="SUPFAM" id="SSF53098">
    <property type="entry name" value="Ribonuclease H-like"/>
    <property type="match status" value="1"/>
</dbReference>
<dbReference type="GO" id="GO:0003887">
    <property type="term" value="F:DNA-directed DNA polymerase activity"/>
    <property type="evidence" value="ECO:0007669"/>
    <property type="project" value="UniProtKB-KW"/>
</dbReference>
<evidence type="ECO:0000256" key="38">
    <source>
        <dbReference type="ARBA" id="ARBA00063849"/>
    </source>
</evidence>
<keyword evidence="26" id="KW-0695">RNA-directed DNA polymerase</keyword>
<comment type="subcellular location">
    <subcellularLocation>
        <location evidence="4">Cytoplasm</location>
    </subcellularLocation>
    <subcellularLocation>
        <location evidence="3">Nucleus</location>
    </subcellularLocation>
</comment>
<comment type="function">
    <text evidence="33">Reverse transcriptase/ribonuclease H (RT) is a multifunctional enzyme that catalyzes the conversion of the retro-elements RNA genome into dsDNA within the VLP. The enzyme displays a DNA polymerase activity that can copy either DNA or RNA templates, and a ribonuclease H (RNase H) activity that cleaves the RNA strand of RNA-DNA heteroduplexes during plus-strand synthesis and hydrolyzes RNA primers. The conversion leads to a linear dsDNA copy of the retrotransposon that includes long terminal repeats (LTRs) at both ends.</text>
</comment>
<comment type="similarity">
    <text evidence="5">Belongs to the beta type-B retroviral polymerase family. HERV class-II K(HML-2) pol subfamily.</text>
</comment>
<evidence type="ECO:0000256" key="30">
    <source>
        <dbReference type="ARBA" id="ARBA00023172"/>
    </source>
</evidence>
<dbReference type="GO" id="GO:0075523">
    <property type="term" value="P:viral translational frameshifting"/>
    <property type="evidence" value="ECO:0007669"/>
    <property type="project" value="UniProtKB-KW"/>
</dbReference>
<evidence type="ECO:0000256" key="2">
    <source>
        <dbReference type="ARBA" id="ARBA00002180"/>
    </source>
</evidence>
<evidence type="ECO:0000256" key="41">
    <source>
        <dbReference type="SAM" id="Phobius"/>
    </source>
</evidence>
<evidence type="ECO:0000256" key="9">
    <source>
        <dbReference type="ARBA" id="ARBA00022612"/>
    </source>
</evidence>
<dbReference type="InterPro" id="IPR023780">
    <property type="entry name" value="Chromo_domain"/>
</dbReference>
<dbReference type="InterPro" id="IPR021109">
    <property type="entry name" value="Peptidase_aspartic_dom_sf"/>
</dbReference>
<keyword evidence="41" id="KW-0472">Membrane</keyword>
<dbReference type="PANTHER" id="PTHR37984">
    <property type="entry name" value="PROTEIN CBG26694"/>
    <property type="match status" value="1"/>
</dbReference>
<evidence type="ECO:0000256" key="36">
    <source>
        <dbReference type="ARBA" id="ARBA00055265"/>
    </source>
</evidence>
<dbReference type="InterPro" id="IPR043502">
    <property type="entry name" value="DNA/RNA_pol_sf"/>
</dbReference>
<dbReference type="Gene3D" id="3.30.70.270">
    <property type="match status" value="2"/>
</dbReference>
<keyword evidence="41" id="KW-1133">Transmembrane helix</keyword>
<protein>
    <recommendedName>
        <fullName evidence="35">Gypsy retrotransposon integrase-like protein 1</fullName>
        <ecNumber evidence="7">2.7.7.49</ecNumber>
        <ecNumber evidence="6">3.1.26.4</ecNumber>
    </recommendedName>
    <alternativeName>
        <fullName evidence="39">Gag3-Pol3</fullName>
    </alternativeName>
</protein>
<comment type="function">
    <text evidence="34">Integrase (IN) targets the VLP to the nucleus, where a subparticle preintegration complex (PIC) containing at least integrase and the newly synthesized dsDNA copy of the retrotransposon must transit the nuclear membrane. Once in the nucleus, integrase performs the integration of the dsDNA into the host genome.</text>
</comment>
<keyword evidence="27" id="KW-0239">DNA-directed DNA polymerase</keyword>
<dbReference type="InterPro" id="IPR000953">
    <property type="entry name" value="Chromo/chromo_shadow_dom"/>
</dbReference>
<comment type="catalytic activity">
    <reaction evidence="1">
        <text>Endonucleolytic cleavage to 5'-phosphomonoester.</text>
        <dbReference type="EC" id="3.1.26.4"/>
    </reaction>
</comment>
<dbReference type="Ensembl" id="ENSSORT00005021278.1">
    <property type="protein sequence ID" value="ENSSORP00005020700.1"/>
    <property type="gene ID" value="ENSSORG00005010063.1"/>
</dbReference>
<feature type="transmembrane region" description="Helical" evidence="41">
    <location>
        <begin position="81"/>
        <end position="100"/>
    </location>
</feature>
<dbReference type="SUPFAM" id="SSF54160">
    <property type="entry name" value="Chromo domain-like"/>
    <property type="match status" value="1"/>
</dbReference>
<dbReference type="InterPro" id="IPR012337">
    <property type="entry name" value="RNaseH-like_sf"/>
</dbReference>
<evidence type="ECO:0000256" key="3">
    <source>
        <dbReference type="ARBA" id="ARBA00004123"/>
    </source>
</evidence>
<keyword evidence="30" id="KW-0233">DNA recombination</keyword>
<evidence type="ECO:0000256" key="24">
    <source>
        <dbReference type="ARBA" id="ARBA00022884"/>
    </source>
</evidence>
<keyword evidence="19" id="KW-0863">Zinc-finger</keyword>
<evidence type="ECO:0000256" key="14">
    <source>
        <dbReference type="ARBA" id="ARBA00022723"/>
    </source>
</evidence>
<evidence type="ECO:0000256" key="13">
    <source>
        <dbReference type="ARBA" id="ARBA00022722"/>
    </source>
</evidence>
<keyword evidence="41" id="KW-0812">Transmembrane</keyword>
<evidence type="ECO:0000256" key="39">
    <source>
        <dbReference type="ARBA" id="ARBA00082890"/>
    </source>
</evidence>
<keyword evidence="29" id="KW-0238">DNA-binding</keyword>
<feature type="domain" description="Chromo" evidence="42">
    <location>
        <begin position="1404"/>
        <end position="1462"/>
    </location>
</feature>
<evidence type="ECO:0000313" key="46">
    <source>
        <dbReference type="Proteomes" id="UP000472271"/>
    </source>
</evidence>
<feature type="region of interest" description="Disordered" evidence="40">
    <location>
        <begin position="1379"/>
        <end position="1400"/>
    </location>
</feature>
<dbReference type="GO" id="GO:0003723">
    <property type="term" value="F:RNA binding"/>
    <property type="evidence" value="ECO:0007669"/>
    <property type="project" value="UniProtKB-KW"/>
</dbReference>
<dbReference type="GO" id="GO:0006508">
    <property type="term" value="P:proteolysis"/>
    <property type="evidence" value="ECO:0007669"/>
    <property type="project" value="UniProtKB-KW"/>
</dbReference>
<evidence type="ECO:0000256" key="17">
    <source>
        <dbReference type="ARBA" id="ARBA00022758"/>
    </source>
</evidence>
<dbReference type="SUPFAM" id="SSF56672">
    <property type="entry name" value="DNA/RNA polymerases"/>
    <property type="match status" value="1"/>
</dbReference>
<dbReference type="GO" id="GO:0005524">
    <property type="term" value="F:ATP binding"/>
    <property type="evidence" value="ECO:0007669"/>
    <property type="project" value="UniProtKB-KW"/>
</dbReference>
<evidence type="ECO:0000256" key="22">
    <source>
        <dbReference type="ARBA" id="ARBA00022840"/>
    </source>
</evidence>
<evidence type="ECO:0000256" key="32">
    <source>
        <dbReference type="ARBA" id="ARBA00023268"/>
    </source>
</evidence>
<dbReference type="InParanoid" id="A0A672ZTQ3"/>
<dbReference type="FunFam" id="3.10.10.10:FF:000007">
    <property type="entry name" value="Retrovirus-related Pol polyprotein from transposon 17.6-like Protein"/>
    <property type="match status" value="1"/>
</dbReference>
<dbReference type="GO" id="GO:0004523">
    <property type="term" value="F:RNA-DNA hybrid ribonuclease activity"/>
    <property type="evidence" value="ECO:0007669"/>
    <property type="project" value="UniProtKB-EC"/>
</dbReference>
<organism evidence="45 46">
    <name type="scientific">Sphaeramia orbicularis</name>
    <name type="common">orbiculate cardinalfish</name>
    <dbReference type="NCBI Taxonomy" id="375764"/>
    <lineage>
        <taxon>Eukaryota</taxon>
        <taxon>Metazoa</taxon>
        <taxon>Chordata</taxon>
        <taxon>Craniata</taxon>
        <taxon>Vertebrata</taxon>
        <taxon>Euteleostomi</taxon>
        <taxon>Actinopterygii</taxon>
        <taxon>Neopterygii</taxon>
        <taxon>Teleostei</taxon>
        <taxon>Neoteleostei</taxon>
        <taxon>Acanthomorphata</taxon>
        <taxon>Gobiaria</taxon>
        <taxon>Kurtiformes</taxon>
        <taxon>Apogonoidei</taxon>
        <taxon>Apogonidae</taxon>
        <taxon>Apogoninae</taxon>
        <taxon>Sphaeramia</taxon>
    </lineage>
</organism>
<dbReference type="Gene3D" id="2.40.50.40">
    <property type="match status" value="1"/>
</dbReference>
<comment type="function">
    <text evidence="37">Capsid protein (CA) is the structural component of the virus-like particle (VLP), forming the shell that encapsulates the genomic RNA-nucleocapsid complex.</text>
</comment>
<dbReference type="PROSITE" id="PS50878">
    <property type="entry name" value="RT_POL"/>
    <property type="match status" value="1"/>
</dbReference>
<evidence type="ECO:0000256" key="28">
    <source>
        <dbReference type="ARBA" id="ARBA00023113"/>
    </source>
</evidence>
<dbReference type="GO" id="GO:0003677">
    <property type="term" value="F:DNA binding"/>
    <property type="evidence" value="ECO:0007669"/>
    <property type="project" value="UniProtKB-KW"/>
</dbReference>
<dbReference type="InterPro" id="IPR016197">
    <property type="entry name" value="Chromo-like_dom_sf"/>
</dbReference>
<evidence type="ECO:0000256" key="15">
    <source>
        <dbReference type="ARBA" id="ARBA00022741"/>
    </source>
</evidence>
<dbReference type="Pfam" id="PF00665">
    <property type="entry name" value="rve"/>
    <property type="match status" value="1"/>
</dbReference>
<dbReference type="GO" id="GO:0006310">
    <property type="term" value="P:DNA recombination"/>
    <property type="evidence" value="ECO:0007669"/>
    <property type="project" value="UniProtKB-KW"/>
</dbReference>
<keyword evidence="32" id="KW-0511">Multifunctional enzyme</keyword>
<keyword evidence="8" id="KW-0963">Cytoplasm</keyword>
<reference evidence="45" key="2">
    <citation type="submission" date="2025-08" db="UniProtKB">
        <authorList>
            <consortium name="Ensembl"/>
        </authorList>
    </citation>
    <scope>IDENTIFICATION</scope>
</reference>
<keyword evidence="9" id="KW-1188">Viral release from host cell</keyword>
<dbReference type="InterPro" id="IPR005162">
    <property type="entry name" value="Retrotrans_gag_dom"/>
</dbReference>
<dbReference type="CDD" id="cd09274">
    <property type="entry name" value="RNase_HI_RT_Ty3"/>
    <property type="match status" value="1"/>
</dbReference>
<reference evidence="45" key="1">
    <citation type="submission" date="2019-06" db="EMBL/GenBank/DDBJ databases">
        <authorList>
            <consortium name="Wellcome Sanger Institute Data Sharing"/>
        </authorList>
    </citation>
    <scope>NUCLEOTIDE SEQUENCE [LARGE SCALE GENOMIC DNA]</scope>
</reference>
<dbReference type="Gene3D" id="3.30.420.10">
    <property type="entry name" value="Ribonuclease H-like superfamily/Ribonuclease H"/>
    <property type="match status" value="1"/>
</dbReference>
<reference evidence="45" key="3">
    <citation type="submission" date="2025-09" db="UniProtKB">
        <authorList>
            <consortium name="Ensembl"/>
        </authorList>
    </citation>
    <scope>IDENTIFICATION</scope>
</reference>
<dbReference type="InterPro" id="IPR050951">
    <property type="entry name" value="Retrovirus_Pol_polyprotein"/>
</dbReference>
<keyword evidence="28" id="KW-0917">Virion maturation</keyword>
<keyword evidence="18" id="KW-0255">Endonuclease</keyword>
<evidence type="ECO:0000256" key="35">
    <source>
        <dbReference type="ARBA" id="ARBA00039658"/>
    </source>
</evidence>
<evidence type="ECO:0000256" key="26">
    <source>
        <dbReference type="ARBA" id="ARBA00022918"/>
    </source>
</evidence>
<evidence type="ECO:0000256" key="12">
    <source>
        <dbReference type="ARBA" id="ARBA00022695"/>
    </source>
</evidence>
<evidence type="ECO:0000256" key="29">
    <source>
        <dbReference type="ARBA" id="ARBA00023125"/>
    </source>
</evidence>
<evidence type="ECO:0000256" key="34">
    <source>
        <dbReference type="ARBA" id="ARBA00025615"/>
    </source>
</evidence>
<dbReference type="Pfam" id="PF24626">
    <property type="entry name" value="SH3_Tf2-1"/>
    <property type="match status" value="1"/>
</dbReference>
<evidence type="ECO:0000256" key="19">
    <source>
        <dbReference type="ARBA" id="ARBA00022771"/>
    </source>
</evidence>
<keyword evidence="15" id="KW-0547">Nucleotide-binding</keyword>
<keyword evidence="21" id="KW-0862">Zinc</keyword>
<accession>A0A672ZTQ3</accession>
<dbReference type="GO" id="GO:0005634">
    <property type="term" value="C:nucleus"/>
    <property type="evidence" value="ECO:0007669"/>
    <property type="project" value="UniProtKB-SubCell"/>
</dbReference>
<proteinExistence type="inferred from homology"/>
<keyword evidence="13" id="KW-0540">Nuclease</keyword>
<comment type="function">
    <text evidence="2">The aspartyl protease (PR) mediates the proteolytic cleavages of the Gag and Gag-Pol polyproteins after assembly of the VLP.</text>
</comment>
<dbReference type="EC" id="2.7.7.49" evidence="7"/>
<evidence type="ECO:0000256" key="8">
    <source>
        <dbReference type="ARBA" id="ARBA00022490"/>
    </source>
</evidence>
<dbReference type="Proteomes" id="UP000472271">
    <property type="component" value="Chromosome 5"/>
</dbReference>
<keyword evidence="24" id="KW-0694">RNA-binding</keyword>
<dbReference type="GO" id="GO:0003964">
    <property type="term" value="F:RNA-directed DNA polymerase activity"/>
    <property type="evidence" value="ECO:0007669"/>
    <property type="project" value="UniProtKB-KW"/>
</dbReference>
<evidence type="ECO:0000256" key="31">
    <source>
        <dbReference type="ARBA" id="ARBA00023242"/>
    </source>
</evidence>
<evidence type="ECO:0000256" key="25">
    <source>
        <dbReference type="ARBA" id="ARBA00022908"/>
    </source>
</evidence>
<keyword evidence="10" id="KW-0645">Protease</keyword>
<feature type="transmembrane region" description="Helical" evidence="41">
    <location>
        <begin position="56"/>
        <end position="74"/>
    </location>
</feature>
<dbReference type="GO" id="GO:0004190">
    <property type="term" value="F:aspartic-type endopeptidase activity"/>
    <property type="evidence" value="ECO:0007669"/>
    <property type="project" value="UniProtKB-KW"/>
</dbReference>
<keyword evidence="14" id="KW-0479">Metal-binding</keyword>
<keyword evidence="20" id="KW-0378">Hydrolase</keyword>
<evidence type="ECO:0000259" key="42">
    <source>
        <dbReference type="PROSITE" id="PS50013"/>
    </source>
</evidence>
<keyword evidence="11" id="KW-0808">Transferase</keyword>
<dbReference type="InterPro" id="IPR041373">
    <property type="entry name" value="RT_RNaseH"/>
</dbReference>
<evidence type="ECO:0000256" key="18">
    <source>
        <dbReference type="ARBA" id="ARBA00022759"/>
    </source>
</evidence>
<dbReference type="FunFam" id="3.10.20.370:FF:000003">
    <property type="entry name" value="Transposon Tf2-6 polyprotein"/>
    <property type="match status" value="1"/>
</dbReference>
<evidence type="ECO:0000256" key="21">
    <source>
        <dbReference type="ARBA" id="ARBA00022833"/>
    </source>
</evidence>
<evidence type="ECO:0000256" key="27">
    <source>
        <dbReference type="ARBA" id="ARBA00022932"/>
    </source>
</evidence>
<dbReference type="InterPro" id="IPR056924">
    <property type="entry name" value="SH3_Tf2-1"/>
</dbReference>
<comment type="function">
    <text evidence="36">Nucleocapsid protein p11 (NC) forms the nucleocore that coats the retro-elements dimeric RNA. Binds these RNAs through its zinc fingers. Promotes primer tRNA(i)-Met annealing to the multipartite primer-binding site (PBS), dimerization of Ty3 RNA and initiation of reverse transcription.</text>
</comment>
<evidence type="ECO:0000256" key="1">
    <source>
        <dbReference type="ARBA" id="ARBA00000077"/>
    </source>
</evidence>
<dbReference type="FunFam" id="1.10.340.70:FF:000001">
    <property type="entry name" value="Retrovirus-related Pol polyprotein from transposon gypsy-like Protein"/>
    <property type="match status" value="1"/>
</dbReference>
<evidence type="ECO:0000259" key="43">
    <source>
        <dbReference type="PROSITE" id="PS50878"/>
    </source>
</evidence>
<sequence length="1465" mass="164286">MSRCLLNCPPVYDLACFLTILCFALVGVLTGILRLGRADHPYSPFTARTNSPESHAFTDVLTILCCVFTTVIVFNKHSQLVICVLVLHLGSAFVLVPLQYKLANKMNPADLDQVQEAVRSQGQRLGGHEQILHSLVDKMTQLSSQFSQFSRNQASAPVPPVENINSVSPVKTLEEPNIPPPSKYTGNPDTCRNFCTQLQLIFDSQPRRFANELAKVAYIASLLEGPPLSLFNAAYEQRSPITQSASGLMAELKRIYDHPIRGPQAGQRLMRLRQGDRPIRQYISEFRSLAAESEWNEKSLISAFQSGLNRTVGREMALRQELHSLDDVIEAEGHRVSNCPEKPRMTAGEDSLLSRTFCVSSASRVQPLVCVCSSSVSLQLPVLIDSGSDANLMDEELVKQLHLSLLPVLKPLEARALDNHIICRVTQRTQPVTVRFKDGHSEEISFHVYRSDSHPLILGHPWLSFHNPCINWQTGKVQAWGEGCGSCCEGVRNPDPPSKPVQVTVAPVISPEEQETVFPALSKVPECYHDLKEVFNKSRATALPPHRPYDCAIDLRPGTCPPKGRLYSLSGPETAAMKKYIDESLAAGLIRPSSSPAGAGFFFVDKKDKTLRPCIDYRGLNDITIRNRYPLPLMSSAFELLHGAKVFTKLDLRNAYHLVRIREGDKWKTAFNTPSGHYEYLVMPFGLTNTPAVFQAFVNDVLRDMLNVFVFVYLDDILIFSPDEESHVQHVRQVLQRLLQNQLFVKAEKCEFHRPSVSFLGFIIAEGSVQMDPDKVSAVRDWPTPTSRKDVQRFLGFANFYRKFIRGFSSVAAPLHALTSPKSVFRWNPEADAAFVKLKRAFTSAPILSVPDPACQFVVEVDASDLGVGAVISQRSPKDNRLHPCAFLSRRLSKAESNYDIGNRELLAIKVALEEWRHWLEGTEIPFMIWTDHKNLEYLRSAKRLNSRQARWALFFTRFNFSLSYRPGSKNVKPDALSRLFMPVNSDSEPVPILPETCVVGAVQWEIEKSVINALRDCDIPAGVPPDRLFVPDHLRPQVIHWAHTSRLTCHPGVQRTAFVIKQRFWWPALEKEVAEYVAACPVCAACKTSNKPPVGQLHPLPVPSRPWSNVSLDFVTGLPPSDGNTTVLTIVDRFSKMAHFVPLPKLPSAKETAEAMLYHVCRLHGFPRDIVSDRGPQFVARFWRAFCSLIGASVSLSSGYHPQSNGQTERLNQVLEAGLRVLASHNPASWSRQLIWVEYAHNSLPCASSGLSPFHVVCGYQPPLFPALEKDASVPSALALIRRCKRTWIRARQALLKASGVYKAAADRHRTPAPVYQRDQRVWLSTRHLPLRVESRKLAPRFVGPFPISKIINPVSVRLKLPRTMRIHPTFHMSQVKPAKESRLVLPTQPPPPPRIIDGGPAYTVRRLLAARRRGRGFQYLVDWEGYGPEERSWVPASYILDPDLIRDFHHRHPEVPGPSGAVP</sequence>
<keyword evidence="12" id="KW-0548">Nucleotidyltransferase</keyword>
<dbReference type="Gene3D" id="1.10.340.70">
    <property type="match status" value="1"/>
</dbReference>
<dbReference type="InterPro" id="IPR043128">
    <property type="entry name" value="Rev_trsase/Diguanyl_cyclase"/>
</dbReference>
<keyword evidence="16" id="KW-0064">Aspartyl protease</keyword>
<evidence type="ECO:0000256" key="5">
    <source>
        <dbReference type="ARBA" id="ARBA00010879"/>
    </source>
</evidence>
<dbReference type="Pfam" id="PF03732">
    <property type="entry name" value="Retrotrans_gag"/>
    <property type="match status" value="1"/>
</dbReference>
<dbReference type="EC" id="3.1.26.4" evidence="6"/>
<dbReference type="InterPro" id="IPR041588">
    <property type="entry name" value="Integrase_H2C2"/>
</dbReference>
<evidence type="ECO:0000256" key="23">
    <source>
        <dbReference type="ARBA" id="ARBA00022842"/>
    </source>
</evidence>
<dbReference type="Gene3D" id="3.10.10.10">
    <property type="entry name" value="HIV Type 1 Reverse Transcriptase, subunit A, domain 1"/>
    <property type="match status" value="1"/>
</dbReference>
<dbReference type="GO" id="GO:0015074">
    <property type="term" value="P:DNA integration"/>
    <property type="evidence" value="ECO:0007669"/>
    <property type="project" value="UniProtKB-KW"/>
</dbReference>
<evidence type="ECO:0000256" key="40">
    <source>
        <dbReference type="SAM" id="MobiDB-lite"/>
    </source>
</evidence>
<dbReference type="Pfam" id="PF00078">
    <property type="entry name" value="RVT_1"/>
    <property type="match status" value="1"/>
</dbReference>
<keyword evidence="31" id="KW-0539">Nucleus</keyword>
<keyword evidence="23" id="KW-0460">Magnesium</keyword>
<feature type="transmembrane region" description="Helical" evidence="41">
    <location>
        <begin position="12"/>
        <end position="36"/>
    </location>
</feature>
<evidence type="ECO:0000256" key="6">
    <source>
        <dbReference type="ARBA" id="ARBA00012180"/>
    </source>
</evidence>
<evidence type="ECO:0000256" key="10">
    <source>
        <dbReference type="ARBA" id="ARBA00022670"/>
    </source>
</evidence>
<feature type="domain" description="Integrase catalytic" evidence="44">
    <location>
        <begin position="1103"/>
        <end position="1262"/>
    </location>
</feature>
<dbReference type="Pfam" id="PF00385">
    <property type="entry name" value="Chromo"/>
    <property type="match status" value="1"/>
</dbReference>
<dbReference type="PROSITE" id="PS50994">
    <property type="entry name" value="INTEGRASE"/>
    <property type="match status" value="1"/>
</dbReference>
<evidence type="ECO:0000256" key="4">
    <source>
        <dbReference type="ARBA" id="ARBA00004496"/>
    </source>
</evidence>
<name>A0A672ZTQ3_9TELE</name>
<dbReference type="Gene3D" id="2.40.70.10">
    <property type="entry name" value="Acid Proteases"/>
    <property type="match status" value="1"/>
</dbReference>
<dbReference type="CDD" id="cd01647">
    <property type="entry name" value="RT_LTR"/>
    <property type="match status" value="1"/>
</dbReference>
<dbReference type="Pfam" id="PF17917">
    <property type="entry name" value="RT_RNaseH"/>
    <property type="match status" value="1"/>
</dbReference>